<dbReference type="PATRIC" id="fig|1216932.3.peg.1706"/>
<evidence type="ECO:0000256" key="4">
    <source>
        <dbReference type="ARBA" id="ARBA00022989"/>
    </source>
</evidence>
<feature type="transmembrane region" description="Helical" evidence="6">
    <location>
        <begin position="61"/>
        <end position="84"/>
    </location>
</feature>
<keyword evidence="5 6" id="KW-0472">Membrane</keyword>
<name>W6SGN6_9CLOT</name>
<feature type="transmembrane region" description="Helical" evidence="6">
    <location>
        <begin position="141"/>
        <end position="160"/>
    </location>
</feature>
<feature type="transmembrane region" description="Helical" evidence="6">
    <location>
        <begin position="7"/>
        <end position="25"/>
    </location>
</feature>
<dbReference type="Proteomes" id="UP000019426">
    <property type="component" value="Chromosome M2/40_rep1"/>
</dbReference>
<dbReference type="AlphaFoldDB" id="W6SGN6"/>
<dbReference type="PANTHER" id="PTHR21716:SF68">
    <property type="entry name" value="TRANSPORT PROTEIN YTVI-RELATED"/>
    <property type="match status" value="1"/>
</dbReference>
<evidence type="ECO:0000256" key="2">
    <source>
        <dbReference type="ARBA" id="ARBA00009773"/>
    </source>
</evidence>
<evidence type="ECO:0000256" key="3">
    <source>
        <dbReference type="ARBA" id="ARBA00022692"/>
    </source>
</evidence>
<dbReference type="Pfam" id="PF01594">
    <property type="entry name" value="AI-2E_transport"/>
    <property type="match status" value="1"/>
</dbReference>
<evidence type="ECO:0000256" key="1">
    <source>
        <dbReference type="ARBA" id="ARBA00004141"/>
    </source>
</evidence>
<organism evidence="7 8">
    <name type="scientific">Clostridium bornimense</name>
    <dbReference type="NCBI Taxonomy" id="1216932"/>
    <lineage>
        <taxon>Bacteria</taxon>
        <taxon>Bacillati</taxon>
        <taxon>Bacillota</taxon>
        <taxon>Clostridia</taxon>
        <taxon>Eubacteriales</taxon>
        <taxon>Clostridiaceae</taxon>
        <taxon>Clostridium</taxon>
    </lineage>
</organism>
<evidence type="ECO:0000313" key="7">
    <source>
        <dbReference type="EMBL" id="CDM68870.1"/>
    </source>
</evidence>
<reference evidence="7 8" key="1">
    <citation type="submission" date="2013-11" db="EMBL/GenBank/DDBJ databases">
        <title>Complete genome sequence of Clostridum sp. M2/40.</title>
        <authorList>
            <person name="Wibberg D."/>
            <person name="Puehler A."/>
            <person name="Schlueter A."/>
        </authorList>
    </citation>
    <scope>NUCLEOTIDE SEQUENCE [LARGE SCALE GENOMIC DNA]</scope>
    <source>
        <strain evidence="8">M2/40</strain>
    </source>
</reference>
<keyword evidence="4 6" id="KW-1133">Transmembrane helix</keyword>
<comment type="subcellular location">
    <subcellularLocation>
        <location evidence="1">Membrane</location>
        <topology evidence="1">Multi-pass membrane protein</topology>
    </subcellularLocation>
</comment>
<dbReference type="KEGG" id="clt:CM240_1712"/>
<feature type="transmembrane region" description="Helical" evidence="6">
    <location>
        <begin position="294"/>
        <end position="316"/>
    </location>
</feature>
<keyword evidence="8" id="KW-1185">Reference proteome</keyword>
<feature type="transmembrane region" description="Helical" evidence="6">
    <location>
        <begin position="220"/>
        <end position="243"/>
    </location>
</feature>
<feature type="transmembrane region" description="Helical" evidence="6">
    <location>
        <begin position="255"/>
        <end position="274"/>
    </location>
</feature>
<dbReference type="EMBL" id="HG917868">
    <property type="protein sequence ID" value="CDM68870.1"/>
    <property type="molecule type" value="Genomic_DNA"/>
</dbReference>
<comment type="similarity">
    <text evidence="2">Belongs to the autoinducer-2 exporter (AI-2E) (TC 2.A.86) family.</text>
</comment>
<protein>
    <submittedName>
        <fullName evidence="7">Putative membrane protein</fullName>
    </submittedName>
</protein>
<dbReference type="eggNOG" id="COG0628">
    <property type="taxonomic scope" value="Bacteria"/>
</dbReference>
<evidence type="ECO:0000256" key="6">
    <source>
        <dbReference type="SAM" id="Phobius"/>
    </source>
</evidence>
<dbReference type="PANTHER" id="PTHR21716">
    <property type="entry name" value="TRANSMEMBRANE PROTEIN"/>
    <property type="match status" value="1"/>
</dbReference>
<dbReference type="HOGENOM" id="CLU_031275_4_2_9"/>
<proteinExistence type="inferred from homology"/>
<dbReference type="GO" id="GO:0055085">
    <property type="term" value="P:transmembrane transport"/>
    <property type="evidence" value="ECO:0007669"/>
    <property type="project" value="TreeGrafter"/>
</dbReference>
<gene>
    <name evidence="7" type="ORF">CM240_1712</name>
</gene>
<sequence length="326" mass="36881">MKLVKDEIKVIGIIVLIICIFTLLLKMYFPPAIFILCLLFLSLSLNSKLNSFTMMSRSINAILTLFIVNISIVMIIVMISYFIAGEFYSFVQNKDAILEIKAIGDKVFALTSIDIRDMGKFITSLYNEFLNVMVVTKGIKYTSEFLLSYFIANITVYFILKDKYAILKIAKKLVPSNIFEDVLDIVLKIYSIITIQIKLVLLTTIITIISFYILGINNAVVFGVICGILDILPYIGTFIVFLFLISKEIMMGKTFVVIGLIFVYILLEIIRQILEAKFISDILSIHPLSIIISIYIGFNIFGALGLFIGPLCIVVAKEIYEKEVKI</sequence>
<evidence type="ECO:0000256" key="5">
    <source>
        <dbReference type="ARBA" id="ARBA00023136"/>
    </source>
</evidence>
<evidence type="ECO:0000313" key="8">
    <source>
        <dbReference type="Proteomes" id="UP000019426"/>
    </source>
</evidence>
<accession>W6SGN6</accession>
<dbReference type="RefSeq" id="WP_051483766.1">
    <property type="nucleotide sequence ID" value="NZ_HG917868.1"/>
</dbReference>
<dbReference type="GO" id="GO:0016020">
    <property type="term" value="C:membrane"/>
    <property type="evidence" value="ECO:0007669"/>
    <property type="project" value="UniProtKB-SubCell"/>
</dbReference>
<dbReference type="STRING" id="1216932.CM240_1712"/>
<dbReference type="InterPro" id="IPR002549">
    <property type="entry name" value="AI-2E-like"/>
</dbReference>
<keyword evidence="3 6" id="KW-0812">Transmembrane</keyword>
<feature type="transmembrane region" description="Helical" evidence="6">
    <location>
        <begin position="197"/>
        <end position="214"/>
    </location>
</feature>